<keyword evidence="1" id="KW-0472">Membrane</keyword>
<dbReference type="Proteomes" id="UP000657918">
    <property type="component" value="Chromosome 16"/>
</dbReference>
<reference evidence="2 3" key="1">
    <citation type="submission" date="2020-10" db="EMBL/GenBank/DDBJ databases">
        <title>Plant Genome Project.</title>
        <authorList>
            <person name="Zhang R.-G."/>
        </authorList>
    </citation>
    <scope>NUCLEOTIDE SEQUENCE [LARGE SCALE GENOMIC DNA]</scope>
    <source>
        <strain evidence="2">FAFU-HL-1</strain>
        <tissue evidence="2">Leaf</tissue>
    </source>
</reference>
<dbReference type="AlphaFoldDB" id="A0A835MJM5"/>
<protein>
    <submittedName>
        <fullName evidence="2">Uncharacterized protein</fullName>
    </submittedName>
</protein>
<evidence type="ECO:0000256" key="1">
    <source>
        <dbReference type="SAM" id="Phobius"/>
    </source>
</evidence>
<evidence type="ECO:0000313" key="2">
    <source>
        <dbReference type="EMBL" id="KAF9666259.1"/>
    </source>
</evidence>
<keyword evidence="1" id="KW-1133">Transmembrane helix</keyword>
<dbReference type="OrthoDB" id="591587at2759"/>
<feature type="transmembrane region" description="Helical" evidence="1">
    <location>
        <begin position="130"/>
        <end position="154"/>
    </location>
</feature>
<organism evidence="2 3">
    <name type="scientific">Salix dunnii</name>
    <dbReference type="NCBI Taxonomy" id="1413687"/>
    <lineage>
        <taxon>Eukaryota</taxon>
        <taxon>Viridiplantae</taxon>
        <taxon>Streptophyta</taxon>
        <taxon>Embryophyta</taxon>
        <taxon>Tracheophyta</taxon>
        <taxon>Spermatophyta</taxon>
        <taxon>Magnoliopsida</taxon>
        <taxon>eudicotyledons</taxon>
        <taxon>Gunneridae</taxon>
        <taxon>Pentapetalae</taxon>
        <taxon>rosids</taxon>
        <taxon>fabids</taxon>
        <taxon>Malpighiales</taxon>
        <taxon>Salicaceae</taxon>
        <taxon>Saliceae</taxon>
        <taxon>Salix</taxon>
    </lineage>
</organism>
<sequence>MMKMLVAPIPSATDLVDAGIKLKTTEDIFRNLISYEQCSPKCTDRITSYAVLLDNLINTTKDMDILTSSGIIHNWLNPEEAMQLFNKLYHDAYLEKYYYQKLCQKLNKYSRRRWPRWRALLMRNYFGTPWAIVSMFVAATLLILTIVQTIFTFMN</sequence>
<comment type="caution">
    <text evidence="2">The sequence shown here is derived from an EMBL/GenBank/DDBJ whole genome shotgun (WGS) entry which is preliminary data.</text>
</comment>
<accession>A0A835MJM5</accession>
<proteinExistence type="predicted"/>
<dbReference type="PANTHER" id="PTHR31170">
    <property type="entry name" value="BNAC04G53230D PROTEIN"/>
    <property type="match status" value="1"/>
</dbReference>
<dbReference type="PANTHER" id="PTHR31170:SF17">
    <property type="match status" value="1"/>
</dbReference>
<dbReference type="EMBL" id="JADGMS010000016">
    <property type="protein sequence ID" value="KAF9666259.1"/>
    <property type="molecule type" value="Genomic_DNA"/>
</dbReference>
<gene>
    <name evidence="2" type="ORF">SADUNF_Sadunf16G0211000</name>
</gene>
<dbReference type="InterPro" id="IPR004158">
    <property type="entry name" value="DUF247_pln"/>
</dbReference>
<evidence type="ECO:0000313" key="3">
    <source>
        <dbReference type="Proteomes" id="UP000657918"/>
    </source>
</evidence>
<name>A0A835MJM5_9ROSI</name>
<keyword evidence="1" id="KW-0812">Transmembrane</keyword>
<dbReference type="Pfam" id="PF03140">
    <property type="entry name" value="DUF247"/>
    <property type="match status" value="1"/>
</dbReference>
<keyword evidence="3" id="KW-1185">Reference proteome</keyword>